<keyword evidence="1" id="KW-0479">Metal-binding</keyword>
<keyword evidence="2" id="KW-0809">Transit peptide</keyword>
<evidence type="ECO:0000256" key="5">
    <source>
        <dbReference type="SAM" id="MobiDB-lite"/>
    </source>
</evidence>
<evidence type="ECO:0000256" key="2">
    <source>
        <dbReference type="ARBA" id="ARBA00022946"/>
    </source>
</evidence>
<dbReference type="PANTHER" id="PTHR13184:SF5">
    <property type="entry name" value="METHYLTRANSFERASE-LIKE PROTEIN 17, MITOCHONDRIAL"/>
    <property type="match status" value="1"/>
</dbReference>
<dbReference type="PANTHER" id="PTHR13184">
    <property type="entry name" value="37S RIBOSOMAL PROTEIN S22"/>
    <property type="match status" value="1"/>
</dbReference>
<dbReference type="InterPro" id="IPR052571">
    <property type="entry name" value="Mt_RNA_Methyltransferase"/>
</dbReference>
<evidence type="ECO:0000256" key="3">
    <source>
        <dbReference type="ARBA" id="ARBA00023004"/>
    </source>
</evidence>
<reference evidence="7" key="1">
    <citation type="journal article" date="2019" name="Int. J. Syst. Evol. Microbiol.">
        <title>The Global Catalogue of Microorganisms (GCM) 10K type strain sequencing project: providing services to taxonomists for standard genome sequencing and annotation.</title>
        <authorList>
            <consortium name="The Broad Institute Genomics Platform"/>
            <consortium name="The Broad Institute Genome Sequencing Center for Infectious Disease"/>
            <person name="Wu L."/>
            <person name="Ma J."/>
        </authorList>
    </citation>
    <scope>NUCLEOTIDE SEQUENCE [LARGE SCALE GENOMIC DNA]</scope>
    <source>
        <strain evidence="7">JCM 31486</strain>
    </source>
</reference>
<dbReference type="EMBL" id="JBHTIS010002480">
    <property type="protein sequence ID" value="MFD1049911.1"/>
    <property type="molecule type" value="Genomic_DNA"/>
</dbReference>
<accession>A0ABW3MGU8</accession>
<keyword evidence="3" id="KW-0408">Iron</keyword>
<evidence type="ECO:0000313" key="6">
    <source>
        <dbReference type="EMBL" id="MFD1049911.1"/>
    </source>
</evidence>
<evidence type="ECO:0000256" key="4">
    <source>
        <dbReference type="ARBA" id="ARBA00023014"/>
    </source>
</evidence>
<dbReference type="Pfam" id="PF09243">
    <property type="entry name" value="Rsm22"/>
    <property type="match status" value="1"/>
</dbReference>
<keyword evidence="7" id="KW-1185">Reference proteome</keyword>
<evidence type="ECO:0000313" key="7">
    <source>
        <dbReference type="Proteomes" id="UP001597045"/>
    </source>
</evidence>
<dbReference type="InterPro" id="IPR015324">
    <property type="entry name" value="Ribosomal_Rsm22-like"/>
</dbReference>
<protein>
    <submittedName>
        <fullName evidence="6">Small ribosomal subunit Rsm22 family protein</fullName>
    </submittedName>
</protein>
<organism evidence="6 7">
    <name type="scientific">Kibdelosporangium lantanae</name>
    <dbReference type="NCBI Taxonomy" id="1497396"/>
    <lineage>
        <taxon>Bacteria</taxon>
        <taxon>Bacillati</taxon>
        <taxon>Actinomycetota</taxon>
        <taxon>Actinomycetes</taxon>
        <taxon>Pseudonocardiales</taxon>
        <taxon>Pseudonocardiaceae</taxon>
        <taxon>Kibdelosporangium</taxon>
    </lineage>
</organism>
<comment type="caution">
    <text evidence="6">The sequence shown here is derived from an EMBL/GenBank/DDBJ whole genome shotgun (WGS) entry which is preliminary data.</text>
</comment>
<feature type="region of interest" description="Disordered" evidence="5">
    <location>
        <begin position="1"/>
        <end position="33"/>
    </location>
</feature>
<sequence length="189" mass="21103">MVDPGAYVRHEPGVTRQRAHALAGPGQVGELPEDMRDDTVRWLAATGGMVVVIEPGTPAGYERVVRARDVLIQAGLHVTAPCPHERECPENWCHFAARLPRLGHHQVIKEGTLNFEDEKFSYVAAAPTDHRRAANRVVRHPQKRKGMVSLQLCTAEGNLEDRVVSKRHGELYRGARDITWGDEWPPNAE</sequence>
<evidence type="ECO:0000256" key="1">
    <source>
        <dbReference type="ARBA" id="ARBA00022723"/>
    </source>
</evidence>
<gene>
    <name evidence="6" type="ORF">ACFQ1S_32460</name>
</gene>
<keyword evidence="4" id="KW-0411">Iron-sulfur</keyword>
<proteinExistence type="predicted"/>
<dbReference type="Proteomes" id="UP001597045">
    <property type="component" value="Unassembled WGS sequence"/>
</dbReference>
<name>A0ABW3MGU8_9PSEU</name>